<organism evidence="1 2">
    <name type="scientific">Capnocytophaga gingivalis</name>
    <dbReference type="NCBI Taxonomy" id="1017"/>
    <lineage>
        <taxon>Bacteria</taxon>
        <taxon>Pseudomonadati</taxon>
        <taxon>Bacteroidota</taxon>
        <taxon>Flavobacteriia</taxon>
        <taxon>Flavobacteriales</taxon>
        <taxon>Flavobacteriaceae</taxon>
        <taxon>Capnocytophaga</taxon>
    </lineage>
</organism>
<dbReference type="InterPro" id="IPR029470">
    <property type="entry name" value="PDDEXK_4"/>
</dbReference>
<protein>
    <submittedName>
        <fullName evidence="1">Uncharacterized protein</fullName>
    </submittedName>
</protein>
<proteinExistence type="predicted"/>
<reference evidence="2" key="1">
    <citation type="submission" date="2017-06" db="EMBL/GenBank/DDBJ databases">
        <title>Capnocytophaga spp. assemblies.</title>
        <authorList>
            <person name="Gulvik C.A."/>
        </authorList>
    </citation>
    <scope>NUCLEOTIDE SEQUENCE [LARGE SCALE GENOMIC DNA]</scope>
    <source>
        <strain evidence="2">H1496</strain>
    </source>
</reference>
<dbReference type="Pfam" id="PF14281">
    <property type="entry name" value="PDDEXK_4"/>
    <property type="match status" value="1"/>
</dbReference>
<name>A0A250FNA5_9FLAO</name>
<dbReference type="EMBL" id="CP022386">
    <property type="protein sequence ID" value="ATA85865.1"/>
    <property type="molecule type" value="Genomic_DNA"/>
</dbReference>
<dbReference type="RefSeq" id="WP_095909331.1">
    <property type="nucleotide sequence ID" value="NZ_CAURQL010000008.1"/>
</dbReference>
<accession>A0A250FNA5</accession>
<dbReference type="AlphaFoldDB" id="A0A250FNA5"/>
<sequence length="194" mass="23350">MDIKKSFFMHDENGTSKKESLVDFFLSWTLRCITHKERDYQNPKLEVYCKRITSLLLFGDVEKLNQYEVQQVKTWLQWKRVDLCAEFYLLNKETQKEEKYALLLENKVYTSIHDNQLENYKQLFQQDYEGEDTFLEYVYFSCKDTLSDWEKEQCAAAGYRAYTMNEVLDLVQGDQTWDFTGNALFDEFWLSNWG</sequence>
<evidence type="ECO:0000313" key="1">
    <source>
        <dbReference type="EMBL" id="ATA85865.1"/>
    </source>
</evidence>
<dbReference type="KEGG" id="cgh:CGC50_01045"/>
<evidence type="ECO:0000313" key="2">
    <source>
        <dbReference type="Proteomes" id="UP000217250"/>
    </source>
</evidence>
<gene>
    <name evidence="1" type="ORF">CGC50_01045</name>
</gene>
<dbReference type="OrthoDB" id="1366919at2"/>
<dbReference type="Proteomes" id="UP000217250">
    <property type="component" value="Chromosome"/>
</dbReference>
<dbReference type="GeneID" id="84807152"/>